<feature type="region of interest" description="Disordered" evidence="2">
    <location>
        <begin position="1358"/>
        <end position="1399"/>
    </location>
</feature>
<keyword evidence="1" id="KW-0342">GTP-binding</keyword>
<feature type="region of interest" description="Disordered" evidence="2">
    <location>
        <begin position="528"/>
        <end position="574"/>
    </location>
</feature>
<feature type="region of interest" description="Disordered" evidence="2">
    <location>
        <begin position="782"/>
        <end position="900"/>
    </location>
</feature>
<feature type="region of interest" description="Disordered" evidence="2">
    <location>
        <begin position="738"/>
        <end position="764"/>
    </location>
</feature>
<comment type="caution">
    <text evidence="5">The sequence shown here is derived from an EMBL/GenBank/DDBJ whole genome shotgun (WGS) entry which is preliminary data.</text>
</comment>
<evidence type="ECO:0000259" key="3">
    <source>
        <dbReference type="PROSITE" id="PS50048"/>
    </source>
</evidence>
<evidence type="ECO:0000256" key="2">
    <source>
        <dbReference type="SAM" id="MobiDB-lite"/>
    </source>
</evidence>
<dbReference type="InParanoid" id="A0A409VGL4"/>
<feature type="domain" description="Zn(2)-C6 fungal-type" evidence="3">
    <location>
        <begin position="770"/>
        <end position="800"/>
    </location>
</feature>
<feature type="region of interest" description="Disordered" evidence="2">
    <location>
        <begin position="1162"/>
        <end position="1181"/>
    </location>
</feature>
<dbReference type="InterPro" id="IPR036864">
    <property type="entry name" value="Zn2-C6_fun-type_DNA-bd_sf"/>
</dbReference>
<gene>
    <name evidence="5" type="ORF">CVT26_000028</name>
</gene>
<feature type="region of interest" description="Disordered" evidence="2">
    <location>
        <begin position="182"/>
        <end position="276"/>
    </location>
</feature>
<feature type="compositionally biased region" description="Polar residues" evidence="2">
    <location>
        <begin position="25"/>
        <end position="38"/>
    </location>
</feature>
<protein>
    <recommendedName>
        <fullName evidence="7">Zn(2)-C6 fungal-type domain-containing protein</fullName>
    </recommendedName>
</protein>
<feature type="domain" description="Septin-type G" evidence="4">
    <location>
        <begin position="1211"/>
        <end position="1688"/>
    </location>
</feature>
<feature type="compositionally biased region" description="Polar residues" evidence="2">
    <location>
        <begin position="1585"/>
        <end position="1599"/>
    </location>
</feature>
<dbReference type="Proteomes" id="UP000284706">
    <property type="component" value="Unassembled WGS sequence"/>
</dbReference>
<feature type="region of interest" description="Disordered" evidence="2">
    <location>
        <begin position="1451"/>
        <end position="1542"/>
    </location>
</feature>
<feature type="compositionally biased region" description="Basic and acidic residues" evidence="2">
    <location>
        <begin position="126"/>
        <end position="137"/>
    </location>
</feature>
<evidence type="ECO:0000313" key="6">
    <source>
        <dbReference type="Proteomes" id="UP000284706"/>
    </source>
</evidence>
<feature type="compositionally biased region" description="Basic and acidic residues" evidence="2">
    <location>
        <begin position="1523"/>
        <end position="1542"/>
    </location>
</feature>
<dbReference type="Pfam" id="PF00172">
    <property type="entry name" value="Zn_clus"/>
    <property type="match status" value="3"/>
</dbReference>
<dbReference type="Gene3D" id="3.40.50.300">
    <property type="entry name" value="P-loop containing nucleotide triphosphate hydrolases"/>
    <property type="match status" value="2"/>
</dbReference>
<keyword evidence="1" id="KW-0547">Nucleotide-binding</keyword>
<feature type="compositionally biased region" description="Polar residues" evidence="2">
    <location>
        <begin position="53"/>
        <end position="62"/>
    </location>
</feature>
<feature type="compositionally biased region" description="Low complexity" evidence="2">
    <location>
        <begin position="1023"/>
        <end position="1034"/>
    </location>
</feature>
<dbReference type="PANTHER" id="PTHR18884">
    <property type="entry name" value="SEPTIN"/>
    <property type="match status" value="1"/>
</dbReference>
<feature type="compositionally biased region" description="Basic residues" evidence="2">
    <location>
        <begin position="182"/>
        <end position="200"/>
    </location>
</feature>
<dbReference type="Pfam" id="PF00735">
    <property type="entry name" value="Septin"/>
    <property type="match status" value="5"/>
</dbReference>
<feature type="compositionally biased region" description="Polar residues" evidence="2">
    <location>
        <begin position="1359"/>
        <end position="1372"/>
    </location>
</feature>
<dbReference type="PROSITE" id="PS00463">
    <property type="entry name" value="ZN2_CY6_FUNGAL_1"/>
    <property type="match status" value="3"/>
</dbReference>
<feature type="compositionally biased region" description="Low complexity" evidence="2">
    <location>
        <begin position="560"/>
        <end position="569"/>
    </location>
</feature>
<name>A0A409VGL4_9AGAR</name>
<comment type="similarity">
    <text evidence="1">Belongs to the TRAFAC class TrmE-Era-EngA-EngB-Septin-like GTPase superfamily. Septin GTPase family.</text>
</comment>
<feature type="compositionally biased region" description="Polar residues" evidence="2">
    <location>
        <begin position="1"/>
        <end position="12"/>
    </location>
</feature>
<feature type="region of interest" description="Disordered" evidence="2">
    <location>
        <begin position="997"/>
        <end position="1044"/>
    </location>
</feature>
<dbReference type="GO" id="GO:0005525">
    <property type="term" value="F:GTP binding"/>
    <property type="evidence" value="ECO:0007669"/>
    <property type="project" value="UniProtKB-KW"/>
</dbReference>
<feature type="compositionally biased region" description="Acidic residues" evidence="2">
    <location>
        <begin position="1384"/>
        <end position="1394"/>
    </location>
</feature>
<evidence type="ECO:0000259" key="4">
    <source>
        <dbReference type="PROSITE" id="PS51719"/>
    </source>
</evidence>
<dbReference type="SUPFAM" id="SSF52540">
    <property type="entry name" value="P-loop containing nucleoside triphosphate hydrolases"/>
    <property type="match status" value="1"/>
</dbReference>
<dbReference type="Gene3D" id="4.10.240.10">
    <property type="entry name" value="Zn(2)-C6 fungal-type DNA-binding domain"/>
    <property type="match status" value="3"/>
</dbReference>
<reference evidence="5 6" key="1">
    <citation type="journal article" date="2018" name="Evol. Lett.">
        <title>Horizontal gene cluster transfer increased hallucinogenic mushroom diversity.</title>
        <authorList>
            <person name="Reynolds H.T."/>
            <person name="Vijayakumar V."/>
            <person name="Gluck-Thaler E."/>
            <person name="Korotkin H.B."/>
            <person name="Matheny P.B."/>
            <person name="Slot J.C."/>
        </authorList>
    </citation>
    <scope>NUCLEOTIDE SEQUENCE [LARGE SCALE GENOMIC DNA]</scope>
    <source>
        <strain evidence="5 6">SRW20</strain>
    </source>
</reference>
<feature type="region of interest" description="Disordered" evidence="2">
    <location>
        <begin position="1576"/>
        <end position="1622"/>
    </location>
</feature>
<dbReference type="InterPro" id="IPR027417">
    <property type="entry name" value="P-loop_NTPase"/>
</dbReference>
<dbReference type="STRING" id="231916.A0A409VGL4"/>
<evidence type="ECO:0000256" key="1">
    <source>
        <dbReference type="RuleBase" id="RU004560"/>
    </source>
</evidence>
<feature type="compositionally biased region" description="Basic and acidic residues" evidence="2">
    <location>
        <begin position="813"/>
        <end position="829"/>
    </location>
</feature>
<feature type="compositionally biased region" description="Polar residues" evidence="2">
    <location>
        <begin position="1110"/>
        <end position="1123"/>
    </location>
</feature>
<accession>A0A409VGL4</accession>
<keyword evidence="6" id="KW-1185">Reference proteome</keyword>
<dbReference type="InterPro" id="IPR001138">
    <property type="entry name" value="Zn2Cys6_DnaBD"/>
</dbReference>
<feature type="region of interest" description="Disordered" evidence="2">
    <location>
        <begin position="1"/>
        <end position="142"/>
    </location>
</feature>
<feature type="compositionally biased region" description="Acidic residues" evidence="2">
    <location>
        <begin position="1487"/>
        <end position="1499"/>
    </location>
</feature>
<feature type="domain" description="Zn(2)-C6 fungal-type" evidence="3">
    <location>
        <begin position="965"/>
        <end position="995"/>
    </location>
</feature>
<dbReference type="OrthoDB" id="10261408at2759"/>
<feature type="domain" description="Zn(2)-C6 fungal-type" evidence="3">
    <location>
        <begin position="146"/>
        <end position="176"/>
    </location>
</feature>
<dbReference type="PROSITE" id="PS50048">
    <property type="entry name" value="ZN2_CY6_FUNGAL_2"/>
    <property type="match status" value="3"/>
</dbReference>
<feature type="compositionally biased region" description="Basic residues" evidence="2">
    <location>
        <begin position="1504"/>
        <end position="1522"/>
    </location>
</feature>
<proteinExistence type="inferred from homology"/>
<dbReference type="SMART" id="SM00066">
    <property type="entry name" value="GAL4"/>
    <property type="match status" value="3"/>
</dbReference>
<feature type="domain" description="Septin-type G" evidence="4">
    <location>
        <begin position="291"/>
        <end position="680"/>
    </location>
</feature>
<dbReference type="CDD" id="cd00067">
    <property type="entry name" value="GAL4"/>
    <property type="match status" value="3"/>
</dbReference>
<evidence type="ECO:0000313" key="5">
    <source>
        <dbReference type="EMBL" id="PPQ65403.1"/>
    </source>
</evidence>
<dbReference type="SUPFAM" id="SSF57701">
    <property type="entry name" value="Zn2/Cys6 DNA-binding domain"/>
    <property type="match status" value="3"/>
</dbReference>
<feature type="region of interest" description="Disordered" evidence="2">
    <location>
        <begin position="1099"/>
        <end position="1123"/>
    </location>
</feature>
<sequence>MDRQTRQSSLPSSLIPHLFHAPQQPRDSGTRTTLQPVYTLQFDYDEGEPGPSSLHQRQQSRPFASHTPLHLPPPRQLLVPSSEPSSVTFDSHHAYALRPPLSMEPATPESPEYRRPESPMSASNDDDARADTDDSRKKSTRKTAVACNFCRGRKLRCNGAKPSCYNCTVRKYECEYVPIQRRRGPGKANKGRGSRSKKAGPSRSDPSTAASPSKGDRQHELDALAPEVRLSTTMNSTGHRIRHDDGDRPALPNVAGQYPGVATGGPPLAPGKHTGPAHRTYLERRQQQITHGQSLTCSSLAVEEVSKTSFLRLLLDTSVISPRTTKDQLASVAKFVQGSNGHTSYIRTASFDINLDPDGSGQQRALGLTLIDTPSLDFRDEAAAERLLSETLRHIDSRFAEGLEDDWKAQTGDRYVHLCIYFLDPDQIVPPSVPAPPAPLISRTRGNSFSQPDHEPVILEPPVTTNPLLSRPTLPQADIAAIRRLSGRVNVLPVIARADILSNDRLAAVKLAIRRDLAEAGIGFGIFDTDPPLPPSQDDHLASAGRPESSNGYVHGPNGASSSNLNNTPPTSPTAPPILRLPYALISPDLYSHSDGVSRRLPSRHELVQQYTPSTHYSLASILPPGKFIRSYRWGNLDVLNPAHSDFLPLRTAIFHHMETLQKYTKAYLFEKFRSDYAVHQRLSPHHPVSHIPHLPVPHNSRPILAIDTAPPQQPPSHRHPVPVQQGHSVYNIDVRSAPVARTMPEPTPVTAARSAPPRNKPRSKKITVACNFCRSRKLKCDGGRPTCSQCLKRNNPCDYMPQNKRRGTQRPRKGDETGSDSVEERSVEPDDPSLSPSVPSQTHSRRSSNVGRPPHEGYPQTLPSISVISDRRDDGSIASSSRPKMESAPGLSSSRGYFPDNEVPHIATLPMVDPSPATPVPMSAPNLPPIRPASDLQAAQRKRAATVPGKSNRQAASSGPKVVACNFCRARKTKCDGAHPACASCARRQLDCNYAHDSSGPGGPGQKKSRRPSTSKAPNAESPLRSVSPPSSRMIPTPSTAGNDIHVLRESDMHPPEEVDLKRPPLDYAVDMRFPKKMRLLFHSSTSRSIVVMFSFRRKPKKEPESPRIRTSPSLPELNSQGIPWPEELVDIAAIRQEPPPEAVPHQGAARVSFHSPSTIAFHKPFRPSTGKPNNGGPISDIYMSGPPSSFDRKAVPPLAGRYSQRRARVPPTFNLMVVGGKGTGKTSLLRLLLETADISPSATVDQKAAVDRFLKGATKATQDIQTACVEICESRFDRVLFSVIDTPGLDFLEGRELKLERQVSSVIKYVDAQYADTMSEESKVVRQSKGDQHIHLCIYMIDPSSIMTAAARRALSSMPTKTRSETTVSMRSPPDLVPDTSSGDESEDEDDGALTMSPAELRVIRRLTARTNVLPVIARADSLTDEKLTAVKEAVRTGLSEAGIDFGVFGPTKKPDSTATPKRKTKFVESNGHVNGNGEPIAETSEAESEGEAEEDEDRKSRPVIKLRPARHRALSRSRSRRDLSVVAEDERRPISPDATDKESVANVRFSAHIVAKTDITQLLPFALIAPEQSTRRPRPVSITESVSTATHQMSPSEDSHDSEAVPQTPASIHSSHKFGFLNGPPEDLRGIFTRKFRWGTVDVLNPDHCDFAALRTAVLSTHMRVLKTHTKEVLYEKYRTEKLLARRATSQISDQERQRLLEGAYFSLA</sequence>
<dbReference type="EMBL" id="NHYE01005654">
    <property type="protein sequence ID" value="PPQ65403.1"/>
    <property type="molecule type" value="Genomic_DNA"/>
</dbReference>
<dbReference type="PROSITE" id="PS51719">
    <property type="entry name" value="G_SEPTIN"/>
    <property type="match status" value="2"/>
</dbReference>
<dbReference type="GO" id="GO:0000981">
    <property type="term" value="F:DNA-binding transcription factor activity, RNA polymerase II-specific"/>
    <property type="evidence" value="ECO:0007669"/>
    <property type="project" value="InterPro"/>
</dbReference>
<feature type="region of interest" description="Disordered" evidence="2">
    <location>
        <begin position="708"/>
        <end position="727"/>
    </location>
</feature>
<evidence type="ECO:0008006" key="7">
    <source>
        <dbReference type="Google" id="ProtNLM"/>
    </source>
</evidence>
<organism evidence="5 6">
    <name type="scientific">Gymnopilus dilepis</name>
    <dbReference type="NCBI Taxonomy" id="231916"/>
    <lineage>
        <taxon>Eukaryota</taxon>
        <taxon>Fungi</taxon>
        <taxon>Dikarya</taxon>
        <taxon>Basidiomycota</taxon>
        <taxon>Agaricomycotina</taxon>
        <taxon>Agaricomycetes</taxon>
        <taxon>Agaricomycetidae</taxon>
        <taxon>Agaricales</taxon>
        <taxon>Agaricineae</taxon>
        <taxon>Hymenogastraceae</taxon>
        <taxon>Gymnopilus</taxon>
    </lineage>
</organism>
<dbReference type="GO" id="GO:0008270">
    <property type="term" value="F:zinc ion binding"/>
    <property type="evidence" value="ECO:0007669"/>
    <property type="project" value="InterPro"/>
</dbReference>
<feature type="region of interest" description="Disordered" evidence="2">
    <location>
        <begin position="913"/>
        <end position="941"/>
    </location>
</feature>
<dbReference type="InterPro" id="IPR030379">
    <property type="entry name" value="G_SEPTIN_dom"/>
</dbReference>